<evidence type="ECO:0000256" key="7">
    <source>
        <dbReference type="ARBA" id="ARBA00023027"/>
    </source>
</evidence>
<keyword evidence="8 10" id="KW-0413">Isomerase</keyword>
<dbReference type="SUPFAM" id="SSF51735">
    <property type="entry name" value="NAD(P)-binding Rossmann-fold domains"/>
    <property type="match status" value="1"/>
</dbReference>
<dbReference type="KEGG" id="dba:Dbac_0489"/>
<dbReference type="HOGENOM" id="CLU_007383_1_10_7"/>
<keyword evidence="13" id="KW-1185">Reference proteome</keyword>
<comment type="pathway">
    <text evidence="3 10">Carbohydrate metabolism; galactose metabolism.</text>
</comment>
<evidence type="ECO:0000313" key="12">
    <source>
        <dbReference type="EMBL" id="ACU88614.1"/>
    </source>
</evidence>
<dbReference type="PANTHER" id="PTHR43725:SF53">
    <property type="entry name" value="UDP-ARABINOSE 4-EPIMERASE 1"/>
    <property type="match status" value="1"/>
</dbReference>
<dbReference type="NCBIfam" id="TIGR01179">
    <property type="entry name" value="galE"/>
    <property type="match status" value="1"/>
</dbReference>
<dbReference type="Proteomes" id="UP000002216">
    <property type="component" value="Chromosome"/>
</dbReference>
<accession>C7LWC2</accession>
<dbReference type="CDD" id="cd05247">
    <property type="entry name" value="UDP_G4E_1_SDR_e"/>
    <property type="match status" value="1"/>
</dbReference>
<dbReference type="AlphaFoldDB" id="C7LWC2"/>
<dbReference type="eggNOG" id="COG1087">
    <property type="taxonomic scope" value="Bacteria"/>
</dbReference>
<evidence type="ECO:0000256" key="5">
    <source>
        <dbReference type="ARBA" id="ARBA00013189"/>
    </source>
</evidence>
<evidence type="ECO:0000256" key="10">
    <source>
        <dbReference type="RuleBase" id="RU366046"/>
    </source>
</evidence>
<dbReference type="GO" id="GO:0003978">
    <property type="term" value="F:UDP-glucose 4-epimerase activity"/>
    <property type="evidence" value="ECO:0007669"/>
    <property type="project" value="UniProtKB-UniRule"/>
</dbReference>
<dbReference type="InterPro" id="IPR001509">
    <property type="entry name" value="Epimerase_deHydtase"/>
</dbReference>
<keyword evidence="9 10" id="KW-0119">Carbohydrate metabolism</keyword>
<keyword evidence="7 10" id="KW-0520">NAD</keyword>
<evidence type="ECO:0000256" key="4">
    <source>
        <dbReference type="ARBA" id="ARBA00007637"/>
    </source>
</evidence>
<evidence type="ECO:0000313" key="13">
    <source>
        <dbReference type="Proteomes" id="UP000002216"/>
    </source>
</evidence>
<comment type="subunit">
    <text evidence="10">Homodimer.</text>
</comment>
<dbReference type="InterPro" id="IPR005886">
    <property type="entry name" value="UDP_G4E"/>
</dbReference>
<dbReference type="GO" id="GO:0033499">
    <property type="term" value="P:galactose catabolic process via UDP-galactose, Leloir pathway"/>
    <property type="evidence" value="ECO:0007669"/>
    <property type="project" value="TreeGrafter"/>
</dbReference>
<dbReference type="STRING" id="525897.Dbac_0489"/>
<name>C7LWC2_DESBD</name>
<comment type="cofactor">
    <cofactor evidence="2 10">
        <name>NAD(+)</name>
        <dbReference type="ChEBI" id="CHEBI:57540"/>
    </cofactor>
</comment>
<evidence type="ECO:0000256" key="8">
    <source>
        <dbReference type="ARBA" id="ARBA00023235"/>
    </source>
</evidence>
<dbReference type="EC" id="5.1.3.2" evidence="5 10"/>
<dbReference type="Pfam" id="PF01370">
    <property type="entry name" value="Epimerase"/>
    <property type="match status" value="1"/>
</dbReference>
<evidence type="ECO:0000256" key="3">
    <source>
        <dbReference type="ARBA" id="ARBA00004947"/>
    </source>
</evidence>
<feature type="domain" description="NAD-dependent epimerase/dehydratase" evidence="11">
    <location>
        <begin position="11"/>
        <end position="261"/>
    </location>
</feature>
<dbReference type="UniPathway" id="UPA00214"/>
<comment type="similarity">
    <text evidence="4 10">Belongs to the NAD(P)-dependent epimerase/dehydratase family.</text>
</comment>
<comment type="catalytic activity">
    <reaction evidence="1 10">
        <text>UDP-alpha-D-glucose = UDP-alpha-D-galactose</text>
        <dbReference type="Rhea" id="RHEA:22168"/>
        <dbReference type="ChEBI" id="CHEBI:58885"/>
        <dbReference type="ChEBI" id="CHEBI:66914"/>
        <dbReference type="EC" id="5.1.3.2"/>
    </reaction>
</comment>
<organism evidence="12 13">
    <name type="scientific">Desulfomicrobium baculatum (strain DSM 4028 / VKM B-1378 / X)</name>
    <name type="common">Desulfovibrio baculatus</name>
    <dbReference type="NCBI Taxonomy" id="525897"/>
    <lineage>
        <taxon>Bacteria</taxon>
        <taxon>Pseudomonadati</taxon>
        <taxon>Thermodesulfobacteriota</taxon>
        <taxon>Desulfovibrionia</taxon>
        <taxon>Desulfovibrionales</taxon>
        <taxon>Desulfomicrobiaceae</taxon>
        <taxon>Desulfomicrobium</taxon>
    </lineage>
</organism>
<protein>
    <recommendedName>
        <fullName evidence="6 10">UDP-glucose 4-epimerase</fullName>
        <ecNumber evidence="5 10">5.1.3.2</ecNumber>
    </recommendedName>
</protein>
<evidence type="ECO:0000256" key="9">
    <source>
        <dbReference type="ARBA" id="ARBA00023277"/>
    </source>
</evidence>
<reference evidence="12 13" key="1">
    <citation type="journal article" date="2009" name="Stand. Genomic Sci.">
        <title>Complete genome sequence of Desulfomicrobium baculatum type strain (X).</title>
        <authorList>
            <person name="Copeland A."/>
            <person name="Spring S."/>
            <person name="Goker M."/>
            <person name="Schneider S."/>
            <person name="Lapidus A."/>
            <person name="Del Rio T.G."/>
            <person name="Tice H."/>
            <person name="Cheng J.F."/>
            <person name="Chen F."/>
            <person name="Nolan M."/>
            <person name="Bruce D."/>
            <person name="Goodwin L."/>
            <person name="Pitluck S."/>
            <person name="Ivanova N."/>
            <person name="Mavrommatis K."/>
            <person name="Ovchinnikova G."/>
            <person name="Pati A."/>
            <person name="Chen A."/>
            <person name="Palaniappan K."/>
            <person name="Land M."/>
            <person name="Hauser L."/>
            <person name="Chang Y.J."/>
            <person name="Jeffries C.C."/>
            <person name="Meincke L."/>
            <person name="Sims D."/>
            <person name="Brettin T."/>
            <person name="Detter J.C."/>
            <person name="Han C."/>
            <person name="Chain P."/>
            <person name="Bristow J."/>
            <person name="Eisen J.A."/>
            <person name="Markowitz V."/>
            <person name="Hugenholtz P."/>
            <person name="Kyrpides N.C."/>
            <person name="Klenk H.P."/>
            <person name="Lucas S."/>
        </authorList>
    </citation>
    <scope>NUCLEOTIDE SEQUENCE [LARGE SCALE GENOMIC DNA]</scope>
    <source>
        <strain evidence="13">DSM 4028 / VKM B-1378 / X</strain>
    </source>
</reference>
<dbReference type="InterPro" id="IPR036291">
    <property type="entry name" value="NAD(P)-bd_dom_sf"/>
</dbReference>
<evidence type="ECO:0000256" key="6">
    <source>
        <dbReference type="ARBA" id="ARBA00018569"/>
    </source>
</evidence>
<dbReference type="Gene3D" id="3.40.50.720">
    <property type="entry name" value="NAD(P)-binding Rossmann-like Domain"/>
    <property type="match status" value="1"/>
</dbReference>
<dbReference type="PANTHER" id="PTHR43725">
    <property type="entry name" value="UDP-GLUCOSE 4-EPIMERASE"/>
    <property type="match status" value="1"/>
</dbReference>
<dbReference type="Gene3D" id="3.90.25.10">
    <property type="entry name" value="UDP-galactose 4-epimerase, domain 1"/>
    <property type="match status" value="1"/>
</dbReference>
<evidence type="ECO:0000256" key="1">
    <source>
        <dbReference type="ARBA" id="ARBA00000083"/>
    </source>
</evidence>
<sequence length="332" mass="35884">MLEKENSMPKILVTGGAGYIGSHTTLALCEAGYEVVVYDNLSTGKAEAVLPPARLVVGDLAQTEALDRLMTKEKFSAVLHFAGSIVVPESVENPLKYYMNNTNNTTELIRLAVKNAIPRFVFSSTAAVYGMPDTAAVTEDSPTKPINPYGRTKLMSEWVIEDTAAAHADFSFVILRYFNVAGADPKGRIGQSTPDATHLIKVASQAALGRRDALHIFGTDYDTPDGTCIRDYIHVSDLAAAHVLALGHLEAGNPAGIFNCGYGHGYSVRDIVSAVKEASGVDFPVIESPRRAGDPPALISDPTRIRATMNWKPAHDDIHAIALSAYRWEMRL</sequence>
<proteinExistence type="inferred from homology"/>
<dbReference type="EMBL" id="CP001629">
    <property type="protein sequence ID" value="ACU88614.1"/>
    <property type="molecule type" value="Genomic_DNA"/>
</dbReference>
<evidence type="ECO:0000256" key="2">
    <source>
        <dbReference type="ARBA" id="ARBA00001911"/>
    </source>
</evidence>
<gene>
    <name evidence="12" type="ordered locus">Dbac_0489</name>
</gene>
<evidence type="ECO:0000259" key="11">
    <source>
        <dbReference type="Pfam" id="PF01370"/>
    </source>
</evidence>